<evidence type="ECO:0000259" key="5">
    <source>
        <dbReference type="Pfam" id="PF00549"/>
    </source>
</evidence>
<dbReference type="GO" id="GO:0004775">
    <property type="term" value="F:succinate-CoA ligase (ADP-forming) activity"/>
    <property type="evidence" value="ECO:0007669"/>
    <property type="project" value="TreeGrafter"/>
</dbReference>
<evidence type="ECO:0000313" key="7">
    <source>
        <dbReference type="Proteomes" id="UP000730481"/>
    </source>
</evidence>
<organism evidence="6 7">
    <name type="scientific">Fusarium beomiforme</name>
    <dbReference type="NCBI Taxonomy" id="44412"/>
    <lineage>
        <taxon>Eukaryota</taxon>
        <taxon>Fungi</taxon>
        <taxon>Dikarya</taxon>
        <taxon>Ascomycota</taxon>
        <taxon>Pezizomycotina</taxon>
        <taxon>Sordariomycetes</taxon>
        <taxon>Hypocreomycetidae</taxon>
        <taxon>Hypocreales</taxon>
        <taxon>Nectriaceae</taxon>
        <taxon>Fusarium</taxon>
        <taxon>Fusarium burgessii species complex</taxon>
    </lineage>
</organism>
<dbReference type="EMBL" id="PVQB02001285">
    <property type="protein sequence ID" value="KAF4331953.1"/>
    <property type="molecule type" value="Genomic_DNA"/>
</dbReference>
<keyword evidence="2" id="KW-0547">Nucleotide-binding</keyword>
<dbReference type="InterPro" id="IPR017866">
    <property type="entry name" value="Succ-CoA_synthase_bsu_CS"/>
</dbReference>
<reference evidence="6" key="2">
    <citation type="submission" date="2020-02" db="EMBL/GenBank/DDBJ databases">
        <title>Identification and distribution of gene clusters putatively required for synthesis of sphingolipid metabolism inhibitors in phylogenetically diverse species of the filamentous fungus Fusarium.</title>
        <authorList>
            <person name="Kim H.-S."/>
            <person name="Busman M."/>
            <person name="Brown D.W."/>
            <person name="Divon H."/>
            <person name="Uhlig S."/>
            <person name="Proctor R.H."/>
        </authorList>
    </citation>
    <scope>NUCLEOTIDE SEQUENCE</scope>
    <source>
        <strain evidence="6">NRRL 25174</strain>
    </source>
</reference>
<dbReference type="InterPro" id="IPR005811">
    <property type="entry name" value="SUCC_ACL_C"/>
</dbReference>
<dbReference type="PANTHER" id="PTHR11815">
    <property type="entry name" value="SUCCINYL-COA SYNTHETASE BETA CHAIN"/>
    <property type="match status" value="1"/>
</dbReference>
<gene>
    <name evidence="6" type="ORF">FBEOM_14263</name>
</gene>
<feature type="domain" description="ATP-citrate synthase/succinyl-CoA ligase C-terminal" evidence="5">
    <location>
        <begin position="148"/>
        <end position="268"/>
    </location>
</feature>
<dbReference type="InterPro" id="IPR016102">
    <property type="entry name" value="Succinyl-CoA_synth-like"/>
</dbReference>
<evidence type="ECO:0000256" key="3">
    <source>
        <dbReference type="ARBA" id="ARBA00022840"/>
    </source>
</evidence>
<keyword evidence="7" id="KW-1185">Reference proteome</keyword>
<dbReference type="PANTHER" id="PTHR11815:SF1">
    <property type="entry name" value="SUCCINATE--COA LIGASE [ADP-FORMING] SUBUNIT BETA, MITOCHONDRIAL"/>
    <property type="match status" value="1"/>
</dbReference>
<evidence type="ECO:0000256" key="1">
    <source>
        <dbReference type="ARBA" id="ARBA00022532"/>
    </source>
</evidence>
<keyword evidence="1" id="KW-0816">Tricarboxylic acid cycle</keyword>
<evidence type="ECO:0000256" key="2">
    <source>
        <dbReference type="ARBA" id="ARBA00022741"/>
    </source>
</evidence>
<dbReference type="Pfam" id="PF00549">
    <property type="entry name" value="Ligase_CoA"/>
    <property type="match status" value="1"/>
</dbReference>
<dbReference type="SUPFAM" id="SSF56059">
    <property type="entry name" value="Glutathione synthetase ATP-binding domain-like"/>
    <property type="match status" value="1"/>
</dbReference>
<dbReference type="SUPFAM" id="SSF52210">
    <property type="entry name" value="Succinyl-CoA synthetase domains"/>
    <property type="match status" value="1"/>
</dbReference>
<keyword evidence="3" id="KW-0067">ATP-binding</keyword>
<protein>
    <submittedName>
        <fullName evidence="6">Succinyl ligase subunit beta</fullName>
    </submittedName>
</protein>
<dbReference type="GO" id="GO:0005524">
    <property type="term" value="F:ATP binding"/>
    <property type="evidence" value="ECO:0007669"/>
    <property type="project" value="UniProtKB-KW"/>
</dbReference>
<feature type="region of interest" description="Disordered" evidence="4">
    <location>
        <begin position="272"/>
        <end position="292"/>
    </location>
</feature>
<dbReference type="Gene3D" id="3.40.50.261">
    <property type="entry name" value="Succinyl-CoA synthetase domains"/>
    <property type="match status" value="1"/>
</dbReference>
<dbReference type="GO" id="GO:0006104">
    <property type="term" value="P:succinyl-CoA metabolic process"/>
    <property type="evidence" value="ECO:0007669"/>
    <property type="project" value="TreeGrafter"/>
</dbReference>
<comment type="caution">
    <text evidence="6">The sequence shown here is derived from an EMBL/GenBank/DDBJ whole genome shotgun (WGS) entry which is preliminary data.</text>
</comment>
<evidence type="ECO:0000256" key="4">
    <source>
        <dbReference type="SAM" id="MobiDB-lite"/>
    </source>
</evidence>
<reference evidence="6" key="1">
    <citation type="journal article" date="2017" name="Mycologia">
        <title>Fusarium algeriense, sp. nov., a novel toxigenic crown rot pathogen of durum wheat from Algeria is nested in the Fusarium burgessii species complex.</title>
        <authorList>
            <person name="Laraba I."/>
            <person name="Keddad A."/>
            <person name="Boureghda H."/>
            <person name="Abdallah N."/>
            <person name="Vaughan M.M."/>
            <person name="Proctor R.H."/>
            <person name="Busman M."/>
            <person name="O'Donnell K."/>
        </authorList>
    </citation>
    <scope>NUCLEOTIDE SEQUENCE</scope>
    <source>
        <strain evidence="6">NRRL 25174</strain>
    </source>
</reference>
<sequence length="292" mass="32517">MAVDRERYRPIIKIRYAGDKLPDPSHELGFDSIFEFNLSEGITEELLKKISMNFFLNEGSKDSLGGVLQGLFNIFSEYEALSLEVDLLFLKDETFICNNSDFFFDDAARERQRKLFRLRDKKQEIPEELRAEEHGLVYVRMDGNIGNVVNGAGLAMATNDAISLYGGASANFLDAGGQATKETMLQAFKIILSDERVKVILVNIYGGITRCDMIAESIIAAASELGPLKVPMVVRLQGTNSEAGLKLLEDANLGIYVEEDFGEAAKEAVRVAEQRSLETSEHPKKEKASTFR</sequence>
<dbReference type="Gene3D" id="3.30.470.20">
    <property type="entry name" value="ATP-grasp fold, B domain"/>
    <property type="match status" value="1"/>
</dbReference>
<dbReference type="GO" id="GO:0042709">
    <property type="term" value="C:succinate-CoA ligase complex"/>
    <property type="evidence" value="ECO:0007669"/>
    <property type="project" value="TreeGrafter"/>
</dbReference>
<keyword evidence="6" id="KW-0436">Ligase</keyword>
<evidence type="ECO:0000313" key="6">
    <source>
        <dbReference type="EMBL" id="KAF4331953.1"/>
    </source>
</evidence>
<accession>A0A9P5A4V1</accession>
<name>A0A9P5A4V1_9HYPO</name>
<dbReference type="GO" id="GO:0005739">
    <property type="term" value="C:mitochondrion"/>
    <property type="evidence" value="ECO:0007669"/>
    <property type="project" value="TreeGrafter"/>
</dbReference>
<dbReference type="OrthoDB" id="1664372at2759"/>
<dbReference type="FunFam" id="3.40.50.261:FF:000001">
    <property type="entry name" value="Succinate--CoA ligase [ADP-forming] subunit beta"/>
    <property type="match status" value="1"/>
</dbReference>
<proteinExistence type="predicted"/>
<dbReference type="PROSITE" id="PS01217">
    <property type="entry name" value="SUCCINYL_COA_LIG_3"/>
    <property type="match status" value="1"/>
</dbReference>
<dbReference type="GO" id="GO:0006099">
    <property type="term" value="P:tricarboxylic acid cycle"/>
    <property type="evidence" value="ECO:0007669"/>
    <property type="project" value="UniProtKB-KW"/>
</dbReference>
<dbReference type="AlphaFoldDB" id="A0A9P5A4V1"/>
<dbReference type="Proteomes" id="UP000730481">
    <property type="component" value="Unassembled WGS sequence"/>
</dbReference>